<proteinExistence type="predicted"/>
<name>A0A4Q9MX20_9APHY</name>
<accession>A0A4Q9MX20</accession>
<dbReference type="AlphaFoldDB" id="A0A4Q9MX20"/>
<feature type="transmembrane region" description="Helical" evidence="1">
    <location>
        <begin position="290"/>
        <end position="310"/>
    </location>
</feature>
<feature type="transmembrane region" description="Helical" evidence="1">
    <location>
        <begin position="177"/>
        <end position="195"/>
    </location>
</feature>
<keyword evidence="1" id="KW-0472">Membrane</keyword>
<reference evidence="2" key="1">
    <citation type="submission" date="2019-01" db="EMBL/GenBank/DDBJ databases">
        <title>Draft genome sequences of three monokaryotic isolates of the white-rot basidiomycete fungus Dichomitus squalens.</title>
        <authorList>
            <consortium name="DOE Joint Genome Institute"/>
            <person name="Lopez S.C."/>
            <person name="Andreopoulos B."/>
            <person name="Pangilinan J."/>
            <person name="Lipzen A."/>
            <person name="Riley R."/>
            <person name="Ahrendt S."/>
            <person name="Ng V."/>
            <person name="Barry K."/>
            <person name="Daum C."/>
            <person name="Grigoriev I.V."/>
            <person name="Hilden K.S."/>
            <person name="Makela M.R."/>
            <person name="de Vries R.P."/>
        </authorList>
    </citation>
    <scope>NUCLEOTIDE SEQUENCE [LARGE SCALE GENOMIC DNA]</scope>
    <source>
        <strain evidence="2">OM18370.1</strain>
    </source>
</reference>
<feature type="transmembrane region" description="Helical" evidence="1">
    <location>
        <begin position="246"/>
        <end position="265"/>
    </location>
</feature>
<dbReference type="OrthoDB" id="2562239at2759"/>
<dbReference type="EMBL" id="ML143401">
    <property type="protein sequence ID" value="TBU31091.1"/>
    <property type="molecule type" value="Genomic_DNA"/>
</dbReference>
<evidence type="ECO:0000256" key="1">
    <source>
        <dbReference type="SAM" id="Phobius"/>
    </source>
</evidence>
<sequence>MSTNATHEFPSLVGGVPLPVDFAPSILFACLYAVMLPVVFWRIIHPRSRSAALAGTTFFSIERVVAYALRAKASHDLGSRMSKGLETYLQVTYAGGFITIGQDLANVTRSLLVAYTLGGDMLAKHKLTPQIPKCGSSFEMQEPFATLPEGRFDTGGQGDPAITDHPRTRYWIRQMSGIWALLFLVTIILSAIAGADYKEAIATGADAALVRWLRYVSAGLAIILLHGVGGLAVWAYFYMPRVPRSSVVWIVLVASLLSVVGIYRVDTMFHNTTSLTSTAPGSLTSNLSKAGFYVFHVAPEFLAVAILMSLNTRRVFATGMWGDWRISDPKPQNNSPSNTSSTSRLNSLPQFLWRLPLVGFLLRTCRATP</sequence>
<feature type="transmembrane region" description="Helical" evidence="1">
    <location>
        <begin position="215"/>
        <end position="239"/>
    </location>
</feature>
<keyword evidence="1" id="KW-0812">Transmembrane</keyword>
<gene>
    <name evidence="2" type="ORF">BD311DRAFT_147175</name>
</gene>
<keyword evidence="1" id="KW-1133">Transmembrane helix</keyword>
<protein>
    <submittedName>
        <fullName evidence="2">Uncharacterized protein</fullName>
    </submittedName>
</protein>
<dbReference type="Proteomes" id="UP000292957">
    <property type="component" value="Unassembled WGS sequence"/>
</dbReference>
<evidence type="ECO:0000313" key="2">
    <source>
        <dbReference type="EMBL" id="TBU31091.1"/>
    </source>
</evidence>
<dbReference type="OMA" id="FWISSAK"/>
<organism evidence="2">
    <name type="scientific">Dichomitus squalens</name>
    <dbReference type="NCBI Taxonomy" id="114155"/>
    <lineage>
        <taxon>Eukaryota</taxon>
        <taxon>Fungi</taxon>
        <taxon>Dikarya</taxon>
        <taxon>Basidiomycota</taxon>
        <taxon>Agaricomycotina</taxon>
        <taxon>Agaricomycetes</taxon>
        <taxon>Polyporales</taxon>
        <taxon>Polyporaceae</taxon>
        <taxon>Dichomitus</taxon>
    </lineage>
</organism>
<feature type="transmembrane region" description="Helical" evidence="1">
    <location>
        <begin position="22"/>
        <end position="44"/>
    </location>
</feature>